<evidence type="ECO:0000256" key="1">
    <source>
        <dbReference type="ARBA" id="ARBA00022670"/>
    </source>
</evidence>
<dbReference type="InterPro" id="IPR030400">
    <property type="entry name" value="Sedolisin_dom"/>
</dbReference>
<dbReference type="GO" id="GO:0006508">
    <property type="term" value="P:proteolysis"/>
    <property type="evidence" value="ECO:0007669"/>
    <property type="project" value="UniProtKB-KW"/>
</dbReference>
<keyword evidence="4" id="KW-0106">Calcium</keyword>
<dbReference type="EMBL" id="HBGF01023155">
    <property type="protein sequence ID" value="CAD9117064.1"/>
    <property type="molecule type" value="Transcribed_RNA"/>
</dbReference>
<dbReference type="GO" id="GO:0046872">
    <property type="term" value="F:metal ion binding"/>
    <property type="evidence" value="ECO:0007669"/>
    <property type="project" value="UniProtKB-UniRule"/>
</dbReference>
<dbReference type="Gene3D" id="3.40.50.200">
    <property type="entry name" value="Peptidase S8/S53 domain"/>
    <property type="match status" value="1"/>
</dbReference>
<keyword evidence="5" id="KW-0472">Membrane</keyword>
<protein>
    <recommendedName>
        <fullName evidence="7">Peptidase S53 domain-containing protein</fullName>
    </recommendedName>
</protein>
<keyword evidence="6" id="KW-0732">Signal</keyword>
<dbReference type="PROSITE" id="PS00138">
    <property type="entry name" value="SUBTILASE_SER"/>
    <property type="match status" value="1"/>
</dbReference>
<dbReference type="AlphaFoldDB" id="A0A7S1Q4Q3"/>
<name>A0A7S1Q4Q3_NEODS</name>
<dbReference type="InterPro" id="IPR000209">
    <property type="entry name" value="Peptidase_S8/S53_dom"/>
</dbReference>
<feature type="binding site" evidence="4">
    <location>
        <position position="787"/>
    </location>
    <ligand>
        <name>Ca(2+)</name>
        <dbReference type="ChEBI" id="CHEBI:29108"/>
    </ligand>
</feature>
<dbReference type="InterPro" id="IPR036852">
    <property type="entry name" value="Peptidase_S8/S53_dom_sf"/>
</dbReference>
<feature type="signal peptide" evidence="6">
    <location>
        <begin position="1"/>
        <end position="19"/>
    </location>
</feature>
<feature type="active site" description="Charge relay system" evidence="4">
    <location>
        <position position="701"/>
    </location>
</feature>
<comment type="cofactor">
    <cofactor evidence="4">
        <name>Ca(2+)</name>
        <dbReference type="ChEBI" id="CHEBI:29108"/>
    </cofactor>
    <text evidence="4">Binds 1 Ca(2+) ion per subunit.</text>
</comment>
<reference evidence="8" key="1">
    <citation type="submission" date="2021-01" db="EMBL/GenBank/DDBJ databases">
        <authorList>
            <person name="Corre E."/>
            <person name="Pelletier E."/>
            <person name="Niang G."/>
            <person name="Scheremetjew M."/>
            <person name="Finn R."/>
            <person name="Kale V."/>
            <person name="Holt S."/>
            <person name="Cochrane G."/>
            <person name="Meng A."/>
            <person name="Brown T."/>
            <person name="Cohen L."/>
        </authorList>
    </citation>
    <scope>NUCLEOTIDE SEQUENCE</scope>
    <source>
        <strain evidence="8">CCAP 1951/1</strain>
    </source>
</reference>
<feature type="domain" description="Peptidase S53" evidence="7">
    <location>
        <begin position="423"/>
        <end position="809"/>
    </location>
</feature>
<keyword evidence="4" id="KW-0479">Metal-binding</keyword>
<feature type="binding site" evidence="4">
    <location>
        <position position="754"/>
    </location>
    <ligand>
        <name>Ca(2+)</name>
        <dbReference type="ChEBI" id="CHEBI:29108"/>
    </ligand>
</feature>
<dbReference type="GO" id="GO:0004252">
    <property type="term" value="F:serine-type endopeptidase activity"/>
    <property type="evidence" value="ECO:0007669"/>
    <property type="project" value="UniProtKB-UniRule"/>
</dbReference>
<dbReference type="InterPro" id="IPR023828">
    <property type="entry name" value="Peptidase_S8_Ser-AS"/>
</dbReference>
<feature type="active site" description="Charge relay system" evidence="4">
    <location>
        <position position="501"/>
    </location>
</feature>
<evidence type="ECO:0000259" key="7">
    <source>
        <dbReference type="PROSITE" id="PS51695"/>
    </source>
</evidence>
<keyword evidence="5" id="KW-1133">Transmembrane helix</keyword>
<keyword evidence="5" id="KW-0812">Transmembrane</keyword>
<dbReference type="PANTHER" id="PTHR14218:SF15">
    <property type="entry name" value="TRIPEPTIDYL-PEPTIDASE 1"/>
    <property type="match status" value="1"/>
</dbReference>
<organism evidence="8">
    <name type="scientific">Neobodo designis</name>
    <name type="common">Flagellated protozoan</name>
    <name type="synonym">Bodo designis</name>
    <dbReference type="NCBI Taxonomy" id="312471"/>
    <lineage>
        <taxon>Eukaryota</taxon>
        <taxon>Discoba</taxon>
        <taxon>Euglenozoa</taxon>
        <taxon>Kinetoplastea</taxon>
        <taxon>Metakinetoplastina</taxon>
        <taxon>Neobodonida</taxon>
        <taxon>Neobodo</taxon>
    </lineage>
</organism>
<evidence type="ECO:0000256" key="3">
    <source>
        <dbReference type="ARBA" id="ARBA00022825"/>
    </source>
</evidence>
<feature type="binding site" evidence="4">
    <location>
        <position position="755"/>
    </location>
    <ligand>
        <name>Ca(2+)</name>
        <dbReference type="ChEBI" id="CHEBI:29108"/>
    </ligand>
</feature>
<dbReference type="PANTHER" id="PTHR14218">
    <property type="entry name" value="PROTEASE S8 TRIPEPTIDYL PEPTIDASE I CLN2"/>
    <property type="match status" value="1"/>
</dbReference>
<dbReference type="PROSITE" id="PS51695">
    <property type="entry name" value="SEDOLISIN"/>
    <property type="match status" value="1"/>
</dbReference>
<evidence type="ECO:0000256" key="5">
    <source>
        <dbReference type="SAM" id="Phobius"/>
    </source>
</evidence>
<sequence>MRALLVATTLIVAATAASGTRHIAPTIGGDVIAKRYDDVPAETSKITDATVLGPLHIYRDLDAIPASQTEGANACAEKHDTLEDRVACKRAALGPSDAERAAFAAWLSPIGDTSLTLQQYLDKASRGCHIAWNVVHCRGATVGAAKRVFGGHVAFTAMRQKTKTTTKKAPRHQHLTVSALHLPASVANAVTHISGMHPFDWAEASGRHAGRVGGPAKEAAKPRPADAVATADPYATYGWRQYTSGDQYEWAVQNLGGASPVLYHVSSLFAYVVPVCGDGYQPTYSYVFPQSAATWSSYCKSHTPAPTKVTVNITRFAAGQSGRSTFTANFDPQHCGQANNYNDDATGIICRVYIAPAFVNAQPWEQFSATVTETFPPGTAPITGVYKNFYDETTYAVGSLDVDDMIITTPVATPTITVPTTAGVTPSVIFNQYGVPSSARADMIVQGVLELTSTEDPGQGLDTTDLQQYLNDVAHIPGDSSSNWQIVGDSSIVSQGETTLDIELVMGVARGARSYVYCISYGYGGDYSSYPDALSAFASNAMGSVGSFSTASVWSISYGGPEWTSQKSLMNHLNTLFAHLTDAGVTVTASSGDTGCYFINEYVFHSPNWPATSPYVVGVGATAFTAPANPMASKPLEQTCNVRDGNVITSGGGYSKVFSRPEYQYSFVTASSMLGMPDVSAVGAWITTVLQGKQQPLFGTSASSPIIAALFTLMNQERAAAHALNSSKPASPIRQAPKFLYDAALNARGATFTDVLTGDNCNGEPMGSLTGNFMTYARPNCYDAGAGWDAVTGLGTPSYRDLLPRAASWSPPPLPDGKKKDNDTNAIIGGVVVGVAVAGSIAAFFVCRVFRRRRRAQQMNAPMAPVVGTPYQAYPVNGQPVAPQHAGNIYTDTAV</sequence>
<keyword evidence="2 4" id="KW-0378">Hydrolase</keyword>
<dbReference type="GO" id="GO:0008240">
    <property type="term" value="F:tripeptidyl-peptidase activity"/>
    <property type="evidence" value="ECO:0007669"/>
    <property type="project" value="TreeGrafter"/>
</dbReference>
<feature type="active site" description="Charge relay system" evidence="4">
    <location>
        <position position="497"/>
    </location>
</feature>
<proteinExistence type="predicted"/>
<gene>
    <name evidence="8" type="ORF">NDES1114_LOCUS15291</name>
</gene>
<evidence type="ECO:0000256" key="4">
    <source>
        <dbReference type="PROSITE-ProRule" id="PRU01032"/>
    </source>
</evidence>
<evidence type="ECO:0000313" key="8">
    <source>
        <dbReference type="EMBL" id="CAD9117064.1"/>
    </source>
</evidence>
<dbReference type="InterPro" id="IPR050819">
    <property type="entry name" value="Tripeptidyl-peptidase_I"/>
</dbReference>
<dbReference type="SUPFAM" id="SSF52743">
    <property type="entry name" value="Subtilisin-like"/>
    <property type="match status" value="1"/>
</dbReference>
<feature type="transmembrane region" description="Helical" evidence="5">
    <location>
        <begin position="826"/>
        <end position="850"/>
    </location>
</feature>
<keyword evidence="1 4" id="KW-0645">Protease</keyword>
<accession>A0A7S1Q4Q3</accession>
<keyword evidence="3 4" id="KW-0720">Serine protease</keyword>
<evidence type="ECO:0000256" key="2">
    <source>
        <dbReference type="ARBA" id="ARBA00022801"/>
    </source>
</evidence>
<feature type="binding site" evidence="4">
    <location>
        <position position="789"/>
    </location>
    <ligand>
        <name>Ca(2+)</name>
        <dbReference type="ChEBI" id="CHEBI:29108"/>
    </ligand>
</feature>
<evidence type="ECO:0000256" key="6">
    <source>
        <dbReference type="SAM" id="SignalP"/>
    </source>
</evidence>
<feature type="chain" id="PRO_5031209266" description="Peptidase S53 domain-containing protein" evidence="6">
    <location>
        <begin position="20"/>
        <end position="895"/>
    </location>
</feature>
<dbReference type="Pfam" id="PF00082">
    <property type="entry name" value="Peptidase_S8"/>
    <property type="match status" value="1"/>
</dbReference>
<dbReference type="CDD" id="cd04056">
    <property type="entry name" value="Peptidases_S53"/>
    <property type="match status" value="1"/>
</dbReference>